<dbReference type="GO" id="GO:0005886">
    <property type="term" value="C:plasma membrane"/>
    <property type="evidence" value="ECO:0007669"/>
    <property type="project" value="UniProtKB-SubCell"/>
</dbReference>
<dbReference type="Pfam" id="PF03595">
    <property type="entry name" value="SLAC1"/>
    <property type="match status" value="1"/>
</dbReference>
<comment type="subcellular location">
    <subcellularLocation>
        <location evidence="1">Cell membrane</location>
        <topology evidence="1">Multi-pass membrane protein</topology>
    </subcellularLocation>
</comment>
<dbReference type="InterPro" id="IPR051629">
    <property type="entry name" value="Sulfite_efflux_TDT"/>
</dbReference>
<keyword evidence="3" id="KW-0813">Transport</keyword>
<keyword evidence="6 8" id="KW-1133">Transmembrane helix</keyword>
<evidence type="ECO:0000256" key="6">
    <source>
        <dbReference type="ARBA" id="ARBA00022989"/>
    </source>
</evidence>
<keyword evidence="7 8" id="KW-0472">Membrane</keyword>
<comment type="caution">
    <text evidence="9">The sequence shown here is derived from an EMBL/GenBank/DDBJ whole genome shotgun (WGS) entry which is preliminary data.</text>
</comment>
<feature type="transmembrane region" description="Helical" evidence="8">
    <location>
        <begin position="301"/>
        <end position="320"/>
    </location>
</feature>
<keyword evidence="4" id="KW-1003">Cell membrane</keyword>
<dbReference type="InterPro" id="IPR004695">
    <property type="entry name" value="SLAC1/Mae1/Ssu1/TehA"/>
</dbReference>
<comment type="similarity">
    <text evidence="2">Belongs to the tellurite-resistance/dicarboxylate transporter (TDT) family.</text>
</comment>
<dbReference type="GO" id="GO:0055085">
    <property type="term" value="P:transmembrane transport"/>
    <property type="evidence" value="ECO:0007669"/>
    <property type="project" value="InterPro"/>
</dbReference>
<accession>A0AAE4C7J4</accession>
<evidence type="ECO:0000256" key="4">
    <source>
        <dbReference type="ARBA" id="ARBA00022475"/>
    </source>
</evidence>
<feature type="transmembrane region" description="Helical" evidence="8">
    <location>
        <begin position="126"/>
        <end position="149"/>
    </location>
</feature>
<dbReference type="RefSeq" id="WP_309849370.1">
    <property type="nucleotide sequence ID" value="NZ_BAAAIU010000024.1"/>
</dbReference>
<dbReference type="PANTHER" id="PTHR31686:SF1">
    <property type="entry name" value="SULFITE EFFLUX PUMP SSU1"/>
    <property type="match status" value="1"/>
</dbReference>
<organism evidence="9 10">
    <name type="scientific">Falsarthrobacter nasiphocae</name>
    <dbReference type="NCBI Taxonomy" id="189863"/>
    <lineage>
        <taxon>Bacteria</taxon>
        <taxon>Bacillati</taxon>
        <taxon>Actinomycetota</taxon>
        <taxon>Actinomycetes</taxon>
        <taxon>Micrococcales</taxon>
        <taxon>Micrococcaceae</taxon>
        <taxon>Falsarthrobacter</taxon>
    </lineage>
</organism>
<evidence type="ECO:0000256" key="1">
    <source>
        <dbReference type="ARBA" id="ARBA00004651"/>
    </source>
</evidence>
<feature type="transmembrane region" description="Helical" evidence="8">
    <location>
        <begin position="51"/>
        <end position="70"/>
    </location>
</feature>
<dbReference type="Proteomes" id="UP001247307">
    <property type="component" value="Unassembled WGS sequence"/>
</dbReference>
<dbReference type="Gene3D" id="1.50.10.150">
    <property type="entry name" value="Voltage-dependent anion channel"/>
    <property type="match status" value="1"/>
</dbReference>
<dbReference type="PANTHER" id="PTHR31686">
    <property type="match status" value="1"/>
</dbReference>
<dbReference type="InterPro" id="IPR038665">
    <property type="entry name" value="Voltage-dep_anion_channel_sf"/>
</dbReference>
<evidence type="ECO:0000256" key="2">
    <source>
        <dbReference type="ARBA" id="ARBA00008566"/>
    </source>
</evidence>
<gene>
    <name evidence="9" type="ORF">J2S35_000445</name>
</gene>
<feature type="transmembrane region" description="Helical" evidence="8">
    <location>
        <begin position="21"/>
        <end position="39"/>
    </location>
</feature>
<feature type="transmembrane region" description="Helical" evidence="8">
    <location>
        <begin position="268"/>
        <end position="289"/>
    </location>
</feature>
<evidence type="ECO:0000256" key="7">
    <source>
        <dbReference type="ARBA" id="ARBA00023136"/>
    </source>
</evidence>
<sequence>MAHAAPAPAPVLARFPEAGPVWFPSVMGTGITASLLAEFSEEAGWLQGPSVAFFGLTVLLFVGLSAGFAARCVRRRSALTSTLRDFSQLPYWGAVAMAFLVVGHAAHVVLPLLDPGALGAAVRIDAVLWTVGTVLGLVTAFGFTAAIIMGEPGKPLPTWGLPLVPPMGSATTGSALVPFVPDEGLRLTLVVLTVGCFAVTLVLGFVIFAVALHHHIRVENIPLDLAISSWIPLGVLGQSMSAAQTLAAQAEHFVIPGAVSTLHRLADLYGLAMVPLAFVTIAIAVQITAQGFRHGMRFVPGWWSLTFPVGTLALGSRLLAQSLGSGWLGALSVAALVVLVINWAFCAASSVRAFLSVRRRAARAGAAASGTRSPEARANA</sequence>
<feature type="transmembrane region" description="Helical" evidence="8">
    <location>
        <begin position="326"/>
        <end position="355"/>
    </location>
</feature>
<dbReference type="AlphaFoldDB" id="A0AAE4C7J4"/>
<feature type="transmembrane region" description="Helical" evidence="8">
    <location>
        <begin position="187"/>
        <end position="213"/>
    </location>
</feature>
<dbReference type="CDD" id="cd09320">
    <property type="entry name" value="TDT_like_2"/>
    <property type="match status" value="1"/>
</dbReference>
<evidence type="ECO:0000256" key="5">
    <source>
        <dbReference type="ARBA" id="ARBA00022692"/>
    </source>
</evidence>
<evidence type="ECO:0000256" key="3">
    <source>
        <dbReference type="ARBA" id="ARBA00022448"/>
    </source>
</evidence>
<evidence type="ECO:0000313" key="10">
    <source>
        <dbReference type="Proteomes" id="UP001247307"/>
    </source>
</evidence>
<evidence type="ECO:0000313" key="9">
    <source>
        <dbReference type="EMBL" id="MDR6891505.1"/>
    </source>
</evidence>
<proteinExistence type="inferred from homology"/>
<keyword evidence="10" id="KW-1185">Reference proteome</keyword>
<reference evidence="9" key="1">
    <citation type="submission" date="2023-07" db="EMBL/GenBank/DDBJ databases">
        <title>Sequencing the genomes of 1000 actinobacteria strains.</title>
        <authorList>
            <person name="Klenk H.-P."/>
        </authorList>
    </citation>
    <scope>NUCLEOTIDE SEQUENCE</scope>
    <source>
        <strain evidence="9">DSM 13988</strain>
    </source>
</reference>
<protein>
    <submittedName>
        <fullName evidence="9">Tellurite resistance protein TehA-like permease</fullName>
    </submittedName>
</protein>
<keyword evidence="5 8" id="KW-0812">Transmembrane</keyword>
<evidence type="ECO:0000256" key="8">
    <source>
        <dbReference type="SAM" id="Phobius"/>
    </source>
</evidence>
<feature type="transmembrane region" description="Helical" evidence="8">
    <location>
        <begin position="90"/>
        <end position="114"/>
    </location>
</feature>
<dbReference type="EMBL" id="JAVDUI010000001">
    <property type="protein sequence ID" value="MDR6891505.1"/>
    <property type="molecule type" value="Genomic_DNA"/>
</dbReference>
<name>A0AAE4C7J4_9MICC</name>